<feature type="compositionally biased region" description="Low complexity" evidence="1">
    <location>
        <begin position="77"/>
        <end position="88"/>
    </location>
</feature>
<evidence type="ECO:0000313" key="3">
    <source>
        <dbReference type="EMBL" id="NGZ77389.1"/>
    </source>
</evidence>
<name>A0ABX0FBF2_9BACL</name>
<organism evidence="3 4">
    <name type="scientific">Saccharibacillus alkalitolerans</name>
    <dbReference type="NCBI Taxonomy" id="2705290"/>
    <lineage>
        <taxon>Bacteria</taxon>
        <taxon>Bacillati</taxon>
        <taxon>Bacillota</taxon>
        <taxon>Bacilli</taxon>
        <taxon>Bacillales</taxon>
        <taxon>Paenibacillaceae</taxon>
        <taxon>Saccharibacillus</taxon>
    </lineage>
</organism>
<sequence>MKLSGKSRFLRAALASAALLAVLGACSGESAKTANGGGTGAETPRPIESDGSGTAETTRPDGGTATEQPREDGGRTAPAEAESGGAARAEQRRPDGGTPPAEAESGGAARTEQRRPDGGTPPAEAESGGAARAEQRRPDDGTPSAEPESGGAARAEQRRPDGGTPPAEAESGGAARAEERRPDGGTPPVEAESGGAARAEERSRPQESKRPQSGEQAQEQAPQDAPSGAAKERQRPEGEGGGQTKKDAGSLSEQSRTNKGNPAKDRSTADERQRPTAPPKWTGPNGTAEMSRSGSSFPGSGQYLIHTHIRPGLYRSVGTIEYWERDSGLSGTAKDRIAGGSPKGPAVVEIKSTDAGFVSKGSGCWQAVSAGKSVSPKTKFGAGTYIVGVDIAPGRYRSSGGADFWAALSGFGGEHSDILRSASPGGSSPVTVDIKATDKGFTSTGALWTKIN</sequence>
<accession>A0ABX0FBF2</accession>
<evidence type="ECO:0000313" key="4">
    <source>
        <dbReference type="Proteomes" id="UP000800303"/>
    </source>
</evidence>
<feature type="region of interest" description="Disordered" evidence="1">
    <location>
        <begin position="29"/>
        <end position="299"/>
    </location>
</feature>
<feature type="compositionally biased region" description="Polar residues" evidence="1">
    <location>
        <begin position="284"/>
        <end position="299"/>
    </location>
</feature>
<feature type="compositionally biased region" description="Basic and acidic residues" evidence="1">
    <location>
        <begin position="262"/>
        <end position="274"/>
    </location>
</feature>
<dbReference type="RefSeq" id="WP_166277675.1">
    <property type="nucleotide sequence ID" value="NZ_JAAFGS010000008.1"/>
</dbReference>
<protein>
    <recommendedName>
        <fullName evidence="5">Lipoprotein</fullName>
    </recommendedName>
</protein>
<feature type="chain" id="PRO_5047346749" description="Lipoprotein" evidence="2">
    <location>
        <begin position="28"/>
        <end position="452"/>
    </location>
</feature>
<dbReference type="EMBL" id="JAAFGS010000008">
    <property type="protein sequence ID" value="NGZ77389.1"/>
    <property type="molecule type" value="Genomic_DNA"/>
</dbReference>
<comment type="caution">
    <text evidence="3">The sequence shown here is derived from an EMBL/GenBank/DDBJ whole genome shotgun (WGS) entry which is preliminary data.</text>
</comment>
<evidence type="ECO:0000256" key="2">
    <source>
        <dbReference type="SAM" id="SignalP"/>
    </source>
</evidence>
<gene>
    <name evidence="3" type="ORF">GYN08_19040</name>
</gene>
<evidence type="ECO:0008006" key="5">
    <source>
        <dbReference type="Google" id="ProtNLM"/>
    </source>
</evidence>
<feature type="compositionally biased region" description="Low complexity" evidence="1">
    <location>
        <begin position="162"/>
        <end position="175"/>
    </location>
</feature>
<proteinExistence type="predicted"/>
<keyword evidence="2" id="KW-0732">Signal</keyword>
<feature type="compositionally biased region" description="Basic and acidic residues" evidence="1">
    <location>
        <begin position="230"/>
        <end position="248"/>
    </location>
</feature>
<feature type="compositionally biased region" description="Low complexity" evidence="1">
    <location>
        <begin position="123"/>
        <end position="132"/>
    </location>
</feature>
<feature type="compositionally biased region" description="Basic and acidic residues" evidence="1">
    <location>
        <begin position="198"/>
        <end position="212"/>
    </location>
</feature>
<dbReference type="PROSITE" id="PS51257">
    <property type="entry name" value="PROKAR_LIPOPROTEIN"/>
    <property type="match status" value="1"/>
</dbReference>
<feature type="compositionally biased region" description="Low complexity" evidence="1">
    <location>
        <begin position="215"/>
        <end position="226"/>
    </location>
</feature>
<feature type="signal peptide" evidence="2">
    <location>
        <begin position="1"/>
        <end position="27"/>
    </location>
</feature>
<evidence type="ECO:0000256" key="1">
    <source>
        <dbReference type="SAM" id="MobiDB-lite"/>
    </source>
</evidence>
<feature type="compositionally biased region" description="Polar residues" evidence="1">
    <location>
        <begin position="251"/>
        <end position="260"/>
    </location>
</feature>
<dbReference type="Proteomes" id="UP000800303">
    <property type="component" value="Unassembled WGS sequence"/>
</dbReference>
<reference evidence="3 4" key="1">
    <citation type="submission" date="2020-01" db="EMBL/GenBank/DDBJ databases">
        <title>Polyphasic characterisation and genomic insights into a novel alkali tolerant bacterium VR-M41.</title>
        <authorList>
            <person name="Vemuluri V.R."/>
        </authorList>
    </citation>
    <scope>NUCLEOTIDE SEQUENCE [LARGE SCALE GENOMIC DNA]</scope>
    <source>
        <strain evidence="3 4">VR-M41</strain>
    </source>
</reference>
<keyword evidence="4" id="KW-1185">Reference proteome</keyword>